<evidence type="ECO:0000313" key="2">
    <source>
        <dbReference type="Proteomes" id="UP001558850"/>
    </source>
</evidence>
<organism evidence="1 2">
    <name type="scientific">Paraburkholderia phymatum</name>
    <dbReference type="NCBI Taxonomy" id="148447"/>
    <lineage>
        <taxon>Bacteria</taxon>
        <taxon>Pseudomonadati</taxon>
        <taxon>Pseudomonadota</taxon>
        <taxon>Betaproteobacteria</taxon>
        <taxon>Burkholderiales</taxon>
        <taxon>Burkholderiaceae</taxon>
        <taxon>Paraburkholderia</taxon>
    </lineage>
</organism>
<name>A0ACC6U9W8_9BURK</name>
<reference evidence="1" key="1">
    <citation type="submission" date="2024-07" db="EMBL/GenBank/DDBJ databases">
        <title>A survey of Mimosa microsymbionts across Brazilian biomes reveals a high diversity of Paraburkholderia nodulating endemic species, but also that Cupriavidus is common as a symbiont of widespread species.</title>
        <authorList>
            <person name="Rouws L."/>
            <person name="Barauna A."/>
            <person name="Beukes C."/>
            <person name="Rouws J.R.C."/>
            <person name="De Faria S.M."/>
            <person name="Gross E."/>
            <person name="Bueno Dos Reis Junior F."/>
            <person name="Simon M.F."/>
            <person name="Maluk M."/>
            <person name="Odee D.W."/>
            <person name="Kenicer G."/>
            <person name="Young J.P.W."/>
            <person name="Reis V.M."/>
            <person name="Zilli J."/>
            <person name="James E.K."/>
        </authorList>
    </citation>
    <scope>NUCLEOTIDE SEQUENCE</scope>
    <source>
        <strain evidence="1">EG181B</strain>
    </source>
</reference>
<evidence type="ECO:0000313" key="1">
    <source>
        <dbReference type="EMBL" id="MEX3936326.1"/>
    </source>
</evidence>
<proteinExistence type="predicted"/>
<dbReference type="EMBL" id="JBFRCH010000030">
    <property type="protein sequence ID" value="MEX3936326.1"/>
    <property type="molecule type" value="Genomic_DNA"/>
</dbReference>
<comment type="caution">
    <text evidence="1">The sequence shown here is derived from an EMBL/GenBank/DDBJ whole genome shotgun (WGS) entry which is preliminary data.</text>
</comment>
<keyword evidence="2" id="KW-1185">Reference proteome</keyword>
<gene>
    <name evidence="1" type="ORF">AB4Y32_31845</name>
</gene>
<protein>
    <submittedName>
        <fullName evidence="1">ABC-three component system middle component 1</fullName>
    </submittedName>
</protein>
<accession>A0ACC6U9W8</accession>
<sequence>MKFITCFVAIFSSGESCVELWEKVNSSVTVVSQSFINSGVMPWNLYLLMCSPDSLNKLSKYRIENDRFAARKIIVSDQELPQFANDPYRAALEDAILGNDIELTNLEASENVEARSVNHDNFIRTFLLSKNEPVPVDRKPASIQLRKQYLSELMGIAKKT</sequence>
<dbReference type="Proteomes" id="UP001558850">
    <property type="component" value="Unassembled WGS sequence"/>
</dbReference>